<dbReference type="Pfam" id="PF12771">
    <property type="entry name" value="SusD-like_2"/>
    <property type="match status" value="1"/>
</dbReference>
<comment type="caution">
    <text evidence="1">The sequence shown here is derived from an EMBL/GenBank/DDBJ whole genome shotgun (WGS) entry which is preliminary data.</text>
</comment>
<dbReference type="InterPro" id="IPR041662">
    <property type="entry name" value="SusD-like_2"/>
</dbReference>
<organism evidence="1">
    <name type="scientific">Bacteroides intestinalis</name>
    <dbReference type="NCBI Taxonomy" id="329854"/>
    <lineage>
        <taxon>Bacteria</taxon>
        <taxon>Pseudomonadati</taxon>
        <taxon>Bacteroidota</taxon>
        <taxon>Bacteroidia</taxon>
        <taxon>Bacteroidales</taxon>
        <taxon>Bacteroidaceae</taxon>
        <taxon>Bacteroides</taxon>
    </lineage>
</organism>
<dbReference type="InterPro" id="IPR011990">
    <property type="entry name" value="TPR-like_helical_dom_sf"/>
</dbReference>
<reference evidence="1 2" key="1">
    <citation type="submission" date="2016-02" db="EMBL/GenBank/DDBJ databases">
        <authorList>
            <person name="Wen L."/>
            <person name="He K."/>
            <person name="Yang H."/>
        </authorList>
    </citation>
    <scope>NUCLEOTIDE SEQUENCE [LARGE SCALE GENOMIC DNA]</scope>
    <source>
        <strain evidence="1 2">KLE1704</strain>
    </source>
</reference>
<dbReference type="PATRIC" id="fig|329854.7.peg.3424"/>
<dbReference type="Gene3D" id="1.25.40.390">
    <property type="match status" value="1"/>
</dbReference>
<dbReference type="Proteomes" id="UP000070319">
    <property type="component" value="Unassembled WGS sequence"/>
</dbReference>
<dbReference type="SUPFAM" id="SSF48452">
    <property type="entry name" value="TPR-like"/>
    <property type="match status" value="1"/>
</dbReference>
<sequence length="538" mass="61253">MSNSKTHINMKNIKWSSLFIGLICLCSCVDLTELNENPTKATSISPHLLIPTIQLTHSQYMQNTIRYFIYPGAFVNHWIGGWSMQEYGGKAKKNIAYMERLWVAYYPDIIKNAVALVSQTTDNPEEVNLNAIGRILKVEAFLKLTDYYGDIPYFEAGKIYNENIVKPRYDKQEDIYMDFLSELRAASAQLDASAMAPQNDLYFNGDIEKWRRFANSLWLRISMRLLKVNPTLAQQEAKAAYEAGVMTSNSDICYVAHESSRLDEGPGNGFANQMLEDPTYSNYRMTNELLEALTSTNDPRTLYIGGAYYTDSKRTDITSIVYEKTGSYQGVPAQDFIYNAWAPALTINIDGKDVSVAHHYQKMQPSKLLTDPASPYMHLTYAETEFYLAEAAARHWNVSSESAKEHYKKGLVAAIKQWSLFGANVPDDATLEALAEEQSSLLDAGDTEALEEINKQLWLLYILDPIEAWSNIRRSGMPSKYTKFYNLAPTENESDGKRPNRMMYPLEEQIKNKENLEEALGRMGGTDSWTSRVWWDKE</sequence>
<dbReference type="EMBL" id="LTDF01000135">
    <property type="protein sequence ID" value="KXT45703.1"/>
    <property type="molecule type" value="Genomic_DNA"/>
</dbReference>
<evidence type="ECO:0000313" key="2">
    <source>
        <dbReference type="Proteomes" id="UP000070319"/>
    </source>
</evidence>
<dbReference type="AlphaFoldDB" id="A0A139L2N5"/>
<gene>
    <name evidence="1" type="ORF">HMPREF2531_03355</name>
</gene>
<proteinExistence type="predicted"/>
<name>A0A139L2N5_9BACE</name>
<evidence type="ECO:0008006" key="3">
    <source>
        <dbReference type="Google" id="ProtNLM"/>
    </source>
</evidence>
<evidence type="ECO:0000313" key="1">
    <source>
        <dbReference type="EMBL" id="KXT45703.1"/>
    </source>
</evidence>
<accession>A0A139L2N5</accession>
<protein>
    <recommendedName>
        <fullName evidence="3">SusD/RagB family nutrient-binding outer membrane lipoprotein</fullName>
    </recommendedName>
</protein>